<protein>
    <submittedName>
        <fullName evidence="2">Uncharacterized protein</fullName>
    </submittedName>
</protein>
<dbReference type="EMBL" id="BSDZ01000004">
    <property type="protein sequence ID" value="GLI59582.1"/>
    <property type="molecule type" value="Genomic_DNA"/>
</dbReference>
<reference evidence="2 3" key="1">
    <citation type="journal article" date="2023" name="IScience">
        <title>Expanded male sex-determining region conserved during the evolution of homothallism in the green alga Volvox.</title>
        <authorList>
            <person name="Yamamoto K."/>
            <person name="Matsuzaki R."/>
            <person name="Mahakham W."/>
            <person name="Heman W."/>
            <person name="Sekimoto H."/>
            <person name="Kawachi M."/>
            <person name="Minakuchi Y."/>
            <person name="Toyoda A."/>
            <person name="Nozaki H."/>
        </authorList>
    </citation>
    <scope>NUCLEOTIDE SEQUENCE [LARGE SCALE GENOMIC DNA]</scope>
    <source>
        <strain evidence="2 3">NIES-4468</strain>
    </source>
</reference>
<keyword evidence="1" id="KW-0233">DNA recombination</keyword>
<sequence>NGCNVCNMRRSEYRYSVADPTIAIVAFPHTRMVYDTDECGLERLRPVHTLYSLRRGGASAARAAGVPLDIIKAFGGWATGSSALREHYLDLGVRGCPYAFGFFSPLAARRVAPVAGQFFNR</sequence>
<name>A0ABQ5RPU0_9CHLO</name>
<evidence type="ECO:0000313" key="2">
    <source>
        <dbReference type="EMBL" id="GLI59582.1"/>
    </source>
</evidence>
<organism evidence="2 3">
    <name type="scientific">Volvox africanus</name>
    <dbReference type="NCBI Taxonomy" id="51714"/>
    <lineage>
        <taxon>Eukaryota</taxon>
        <taxon>Viridiplantae</taxon>
        <taxon>Chlorophyta</taxon>
        <taxon>core chlorophytes</taxon>
        <taxon>Chlorophyceae</taxon>
        <taxon>CS clade</taxon>
        <taxon>Chlamydomonadales</taxon>
        <taxon>Volvocaceae</taxon>
        <taxon>Volvox</taxon>
    </lineage>
</organism>
<gene>
    <name evidence="2" type="ORF">VaNZ11_001508</name>
</gene>
<proteinExistence type="predicted"/>
<dbReference type="Gene3D" id="1.10.443.10">
    <property type="entry name" value="Intergrase catalytic core"/>
    <property type="match status" value="1"/>
</dbReference>
<accession>A0ABQ5RPU0</accession>
<dbReference type="Proteomes" id="UP001165090">
    <property type="component" value="Unassembled WGS sequence"/>
</dbReference>
<dbReference type="InterPro" id="IPR011010">
    <property type="entry name" value="DNA_brk_join_enz"/>
</dbReference>
<keyword evidence="3" id="KW-1185">Reference proteome</keyword>
<dbReference type="SUPFAM" id="SSF56349">
    <property type="entry name" value="DNA breaking-rejoining enzymes"/>
    <property type="match status" value="1"/>
</dbReference>
<dbReference type="InterPro" id="IPR013762">
    <property type="entry name" value="Integrase-like_cat_sf"/>
</dbReference>
<feature type="non-terminal residue" evidence="2">
    <location>
        <position position="1"/>
    </location>
</feature>
<evidence type="ECO:0000313" key="3">
    <source>
        <dbReference type="Proteomes" id="UP001165090"/>
    </source>
</evidence>
<comment type="caution">
    <text evidence="2">The sequence shown here is derived from an EMBL/GenBank/DDBJ whole genome shotgun (WGS) entry which is preliminary data.</text>
</comment>
<evidence type="ECO:0000256" key="1">
    <source>
        <dbReference type="ARBA" id="ARBA00023172"/>
    </source>
</evidence>